<name>A0A7R8WBR1_9CRUS</name>
<dbReference type="AlphaFoldDB" id="A0A7R8WBR1"/>
<reference evidence="4" key="1">
    <citation type="submission" date="2020-11" db="EMBL/GenBank/DDBJ databases">
        <authorList>
            <person name="Tran Van P."/>
        </authorList>
    </citation>
    <scope>NUCLEOTIDE SEQUENCE</scope>
</reference>
<dbReference type="OrthoDB" id="126772at2759"/>
<gene>
    <name evidence="4" type="ORF">CTOB1V02_LOCUS4144</name>
</gene>
<keyword evidence="1" id="KW-0646">Protease inhibitor</keyword>
<dbReference type="GO" id="GO:0005576">
    <property type="term" value="C:extracellular region"/>
    <property type="evidence" value="ECO:0007669"/>
    <property type="project" value="TreeGrafter"/>
</dbReference>
<dbReference type="PROSITE" id="PS51465">
    <property type="entry name" value="KAZAL_2"/>
    <property type="match status" value="5"/>
</dbReference>
<protein>
    <submittedName>
        <fullName evidence="4">Uncharacterized protein</fullName>
    </submittedName>
</protein>
<evidence type="ECO:0000256" key="1">
    <source>
        <dbReference type="ARBA" id="ARBA00022690"/>
    </source>
</evidence>
<dbReference type="GO" id="GO:0030154">
    <property type="term" value="P:cell differentiation"/>
    <property type="evidence" value="ECO:0007669"/>
    <property type="project" value="TreeGrafter"/>
</dbReference>
<dbReference type="PANTHER" id="PTHR10913">
    <property type="entry name" value="FOLLISTATIN-RELATED"/>
    <property type="match status" value="1"/>
</dbReference>
<keyword evidence="2" id="KW-0722">Serine protease inhibitor</keyword>
<dbReference type="InterPro" id="IPR050653">
    <property type="entry name" value="Prot_Inhib_GrowthFact_Antg"/>
</dbReference>
<dbReference type="SMART" id="SM00280">
    <property type="entry name" value="KAZAL"/>
    <property type="match status" value="5"/>
</dbReference>
<dbReference type="Pfam" id="PF07648">
    <property type="entry name" value="Kazal_2"/>
    <property type="match status" value="3"/>
</dbReference>
<keyword evidence="3" id="KW-1015">Disulfide bond</keyword>
<dbReference type="PANTHER" id="PTHR10913:SF45">
    <property type="entry name" value="FOLLISTATIN, ISOFORM A-RELATED"/>
    <property type="match status" value="1"/>
</dbReference>
<dbReference type="SUPFAM" id="SSF100895">
    <property type="entry name" value="Kazal-type serine protease inhibitors"/>
    <property type="match status" value="5"/>
</dbReference>
<dbReference type="Gene3D" id="3.30.60.30">
    <property type="match status" value="5"/>
</dbReference>
<sequence length="372" mass="41239">MDFKLLFLATAIVYFAAPSEAQNGCGISFCTADYTPVCGTDRKTYSNMCNLRKARCNNPGLRKAYNGECKTIIGKRSAQLNSETRFILCRYNMDFKLLFLATALVYFAAPSEAQNGCGISFCTADYTPVCGTDRKTYSNMCNLRKARCNNPGLRKAYNGECKTIIGKRSVSDFDCDRPIRCTRIYRPVCGSDGNTYPSECMLRRQACQDPGLTVASEGPCPRKKRDVSPIGDCSRAGMCTRMYRPVCGSDGRTYANACILNRAYCERDNTLNMAHPGPCEGARDKREASPGESCGSFCPTIYSPVCDSNGKMYPNRCELEVAAACEGRPATTTGTIYLLYLWVAAEFLLWRACVLERLSYCYGKVKLLLWKG</sequence>
<evidence type="ECO:0000313" key="4">
    <source>
        <dbReference type="EMBL" id="CAD7226221.1"/>
    </source>
</evidence>
<proteinExistence type="predicted"/>
<dbReference type="InterPro" id="IPR002350">
    <property type="entry name" value="Kazal_dom"/>
</dbReference>
<dbReference type="CDD" id="cd00104">
    <property type="entry name" value="KAZAL_FS"/>
    <property type="match status" value="5"/>
</dbReference>
<dbReference type="InterPro" id="IPR036058">
    <property type="entry name" value="Kazal_dom_sf"/>
</dbReference>
<evidence type="ECO:0000256" key="3">
    <source>
        <dbReference type="ARBA" id="ARBA00023157"/>
    </source>
</evidence>
<accession>A0A7R8WBR1</accession>
<dbReference type="EMBL" id="OB660778">
    <property type="protein sequence ID" value="CAD7226221.1"/>
    <property type="molecule type" value="Genomic_DNA"/>
</dbReference>
<evidence type="ECO:0000256" key="2">
    <source>
        <dbReference type="ARBA" id="ARBA00022900"/>
    </source>
</evidence>
<organism evidence="4">
    <name type="scientific">Cyprideis torosa</name>
    <dbReference type="NCBI Taxonomy" id="163714"/>
    <lineage>
        <taxon>Eukaryota</taxon>
        <taxon>Metazoa</taxon>
        <taxon>Ecdysozoa</taxon>
        <taxon>Arthropoda</taxon>
        <taxon>Crustacea</taxon>
        <taxon>Oligostraca</taxon>
        <taxon>Ostracoda</taxon>
        <taxon>Podocopa</taxon>
        <taxon>Podocopida</taxon>
        <taxon>Cytherocopina</taxon>
        <taxon>Cytheroidea</taxon>
        <taxon>Cytherideidae</taxon>
        <taxon>Cyprideis</taxon>
    </lineage>
</organism>
<dbReference type="Pfam" id="PF00050">
    <property type="entry name" value="Kazal_1"/>
    <property type="match status" value="2"/>
</dbReference>